<dbReference type="Gene3D" id="3.40.50.800">
    <property type="entry name" value="Anticodon-binding domain"/>
    <property type="match status" value="1"/>
</dbReference>
<dbReference type="CDD" id="cd00858">
    <property type="entry name" value="GlyRS_anticodon"/>
    <property type="match status" value="1"/>
</dbReference>
<dbReference type="GO" id="GO:0004820">
    <property type="term" value="F:glycine-tRNA ligase activity"/>
    <property type="evidence" value="ECO:0007669"/>
    <property type="project" value="UniProtKB-EC"/>
</dbReference>
<dbReference type="AlphaFoldDB" id="A0A0G0DHS4"/>
<evidence type="ECO:0000256" key="4">
    <source>
        <dbReference type="ARBA" id="ARBA00022741"/>
    </source>
</evidence>
<gene>
    <name evidence="9" type="ORF">UR91_C0022G0005</name>
</gene>
<evidence type="ECO:0000256" key="7">
    <source>
        <dbReference type="ARBA" id="ARBA00023146"/>
    </source>
</evidence>
<keyword evidence="6" id="KW-0648">Protein biosynthesis</keyword>
<dbReference type="SUPFAM" id="SSF55681">
    <property type="entry name" value="Class II aaRS and biotin synthetases"/>
    <property type="match status" value="1"/>
</dbReference>
<dbReference type="PANTHER" id="PTHR10745">
    <property type="entry name" value="GLYCYL-TRNA SYNTHETASE/DNA POLYMERASE SUBUNIT GAMMA-2"/>
    <property type="match status" value="1"/>
</dbReference>
<keyword evidence="7" id="KW-0030">Aminoacyl-tRNA synthetase</keyword>
<dbReference type="InterPro" id="IPR006195">
    <property type="entry name" value="aa-tRNA-synth_II"/>
</dbReference>
<keyword evidence="4" id="KW-0547">Nucleotide-binding</keyword>
<evidence type="ECO:0000256" key="3">
    <source>
        <dbReference type="ARBA" id="ARBA00022598"/>
    </source>
</evidence>
<dbReference type="InterPro" id="IPR002314">
    <property type="entry name" value="aa-tRNA-synt_IIb"/>
</dbReference>
<comment type="caution">
    <text evidence="9">The sequence shown here is derived from an EMBL/GenBank/DDBJ whole genome shotgun (WGS) entry which is preliminary data.</text>
</comment>
<dbReference type="PANTHER" id="PTHR10745:SF8">
    <property type="entry name" value="DNA POLYMERASE SUBUNIT GAMMA-2, MITOCHONDRIAL"/>
    <property type="match status" value="1"/>
</dbReference>
<reference evidence="9 10" key="1">
    <citation type="journal article" date="2015" name="Nature">
        <title>rRNA introns, odd ribosomes, and small enigmatic genomes across a large radiation of phyla.</title>
        <authorList>
            <person name="Brown C.T."/>
            <person name="Hug L.A."/>
            <person name="Thomas B.C."/>
            <person name="Sharon I."/>
            <person name="Castelle C.J."/>
            <person name="Singh A."/>
            <person name="Wilkins M.J."/>
            <person name="Williams K.H."/>
            <person name="Banfield J.F."/>
        </authorList>
    </citation>
    <scope>NUCLEOTIDE SEQUENCE [LARGE SCALE GENOMIC DNA]</scope>
</reference>
<dbReference type="PROSITE" id="PS50862">
    <property type="entry name" value="AA_TRNA_LIGASE_II"/>
    <property type="match status" value="1"/>
</dbReference>
<dbReference type="EC" id="6.1.1.14" evidence="2"/>
<feature type="domain" description="Aminoacyl-transfer RNA synthetases class-II family profile" evidence="8">
    <location>
        <begin position="16"/>
        <end position="370"/>
    </location>
</feature>
<dbReference type="InterPro" id="IPR004154">
    <property type="entry name" value="Anticodon-bd"/>
</dbReference>
<evidence type="ECO:0000256" key="6">
    <source>
        <dbReference type="ARBA" id="ARBA00022917"/>
    </source>
</evidence>
<dbReference type="InterPro" id="IPR033731">
    <property type="entry name" value="GlyRS-like_core"/>
</dbReference>
<evidence type="ECO:0000256" key="1">
    <source>
        <dbReference type="ARBA" id="ARBA00008226"/>
    </source>
</evidence>
<dbReference type="GO" id="GO:0006426">
    <property type="term" value="P:glycyl-tRNA aminoacylation"/>
    <property type="evidence" value="ECO:0007669"/>
    <property type="project" value="InterPro"/>
</dbReference>
<evidence type="ECO:0000256" key="2">
    <source>
        <dbReference type="ARBA" id="ARBA00012829"/>
    </source>
</evidence>
<dbReference type="EMBL" id="LBQZ01000022">
    <property type="protein sequence ID" value="KKP88281.1"/>
    <property type="molecule type" value="Genomic_DNA"/>
</dbReference>
<proteinExistence type="inferred from homology"/>
<evidence type="ECO:0000313" key="9">
    <source>
        <dbReference type="EMBL" id="KKP88281.1"/>
    </source>
</evidence>
<dbReference type="PATRIC" id="fig|1618752.3.peg.395"/>
<dbReference type="GO" id="GO:0005737">
    <property type="term" value="C:cytoplasm"/>
    <property type="evidence" value="ECO:0007669"/>
    <property type="project" value="InterPro"/>
</dbReference>
<dbReference type="PRINTS" id="PR01043">
    <property type="entry name" value="TRNASYNTHGLY"/>
</dbReference>
<sequence length="467" mass="53925">MVKDNEKNKITSNGMEKIVSLCKRRGFVFQGSEIYGGFAGTYDWGHLGVALKRNVTDAWNKAMQNHHNMTFLDSSIFTSGKVWEASGHVSGFSDPLVICNKCKEKFRADHLLESIGVKADEKLSELEINKIFDENRTKIKCPKCDNKDFGKVRATSLLATSNLGMLEETDGQVYLRGETAQGIYINYKNVLDTGFVSIPFGIAQIGKAFRNEISPRQFLFRKREFEQMEMQYFCHPNNAMDIYESWKSERMEYYKKMGINPKKLRFKPHENLVFYAKAACDIEYEFPFGWSELEGIHYRGDYDLTQHQKFSGRDMRFYDEETKEKYIPHIVETSVGVDRTILMILCDAYREDKLGEAERVVLKLPQKLAPVICAVSPLLKNKPELVEYANTKVYAPLKAEFGRVAWDDNGNIGKRYRRQDEIGTPFCIVVDFDTLTDNSVTVRDRDTGEQTRIKIEELKNYIKERIS</sequence>
<dbReference type="CDD" id="cd00774">
    <property type="entry name" value="GlyRS-like_core"/>
    <property type="match status" value="1"/>
</dbReference>
<dbReference type="InterPro" id="IPR045864">
    <property type="entry name" value="aa-tRNA-synth_II/BPL/LPL"/>
</dbReference>
<comment type="similarity">
    <text evidence="1">Belongs to the class-II aminoacyl-tRNA synthetase family.</text>
</comment>
<evidence type="ECO:0000256" key="5">
    <source>
        <dbReference type="ARBA" id="ARBA00022840"/>
    </source>
</evidence>
<dbReference type="InterPro" id="IPR036621">
    <property type="entry name" value="Anticodon-bd_dom_sf"/>
</dbReference>
<organism evidence="9 10">
    <name type="scientific">Candidatus Nomurabacteria bacterium GW2011_GWC2_35_8</name>
    <dbReference type="NCBI Taxonomy" id="1618752"/>
    <lineage>
        <taxon>Bacteria</taxon>
        <taxon>Candidatus Nomuraibacteriota</taxon>
    </lineage>
</organism>
<dbReference type="NCBIfam" id="NF003211">
    <property type="entry name" value="PRK04173.1"/>
    <property type="match status" value="1"/>
</dbReference>
<protein>
    <recommendedName>
        <fullName evidence="2">glycine--tRNA ligase</fullName>
        <ecNumber evidence="2">6.1.1.14</ecNumber>
    </recommendedName>
</protein>
<evidence type="ECO:0000313" key="10">
    <source>
        <dbReference type="Proteomes" id="UP000034798"/>
    </source>
</evidence>
<evidence type="ECO:0000259" key="8">
    <source>
        <dbReference type="PROSITE" id="PS50862"/>
    </source>
</evidence>
<dbReference type="Proteomes" id="UP000034798">
    <property type="component" value="Unassembled WGS sequence"/>
</dbReference>
<dbReference type="SUPFAM" id="SSF52954">
    <property type="entry name" value="Class II aaRS ABD-related"/>
    <property type="match status" value="1"/>
</dbReference>
<accession>A0A0G0DHS4</accession>
<dbReference type="NCBIfam" id="TIGR00389">
    <property type="entry name" value="glyS_dimeric"/>
    <property type="match status" value="1"/>
</dbReference>
<dbReference type="Gene3D" id="3.30.930.10">
    <property type="entry name" value="Bira Bifunctional Protein, Domain 2"/>
    <property type="match status" value="1"/>
</dbReference>
<name>A0A0G0DHS4_9BACT</name>
<keyword evidence="5" id="KW-0067">ATP-binding</keyword>
<dbReference type="Pfam" id="PF00587">
    <property type="entry name" value="tRNA-synt_2b"/>
    <property type="match status" value="1"/>
</dbReference>
<dbReference type="InterPro" id="IPR027031">
    <property type="entry name" value="Gly-tRNA_synthase/POLG2"/>
</dbReference>
<dbReference type="Pfam" id="PF03129">
    <property type="entry name" value="HGTP_anticodon"/>
    <property type="match status" value="1"/>
</dbReference>
<dbReference type="InterPro" id="IPR002315">
    <property type="entry name" value="tRNA-synt_gly"/>
</dbReference>
<keyword evidence="3 9" id="KW-0436">Ligase</keyword>
<dbReference type="GO" id="GO:0005524">
    <property type="term" value="F:ATP binding"/>
    <property type="evidence" value="ECO:0007669"/>
    <property type="project" value="UniProtKB-KW"/>
</dbReference>